<dbReference type="PANTHER" id="PTHR48178">
    <property type="entry name" value="PEROXISOME BIOGENESIS FACTOR 2"/>
    <property type="match status" value="1"/>
</dbReference>
<keyword evidence="5" id="KW-0808">Transferase</keyword>
<evidence type="ECO:0000256" key="4">
    <source>
        <dbReference type="ARBA" id="ARBA00022448"/>
    </source>
</evidence>
<dbReference type="HOGENOM" id="CLU_024591_0_0_1"/>
<dbReference type="STRING" id="946122.A0A0C2X1U6"/>
<keyword evidence="6" id="KW-0812">Transmembrane</keyword>
<keyword evidence="7" id="KW-0479">Metal-binding</keyword>
<evidence type="ECO:0000256" key="3">
    <source>
        <dbReference type="ARBA" id="ARBA00008704"/>
    </source>
</evidence>
<dbReference type="Pfam" id="PF04757">
    <property type="entry name" value="Pex2_Pex12"/>
    <property type="match status" value="1"/>
</dbReference>
<dbReference type="PANTHER" id="PTHR48178:SF1">
    <property type="entry name" value="PEROXISOME BIOGENESIS FACTOR 2"/>
    <property type="match status" value="1"/>
</dbReference>
<evidence type="ECO:0000256" key="6">
    <source>
        <dbReference type="ARBA" id="ARBA00022692"/>
    </source>
</evidence>
<comment type="similarity">
    <text evidence="3">Belongs to the pex2/pex10/pex12 family.</text>
</comment>
<keyword evidence="14" id="KW-0576">Peroxisome</keyword>
<dbReference type="OrthoDB" id="1701437at2759"/>
<dbReference type="EC" id="2.3.2.36" evidence="17"/>
<dbReference type="GO" id="GO:0016567">
    <property type="term" value="P:protein ubiquitination"/>
    <property type="evidence" value="ECO:0007669"/>
    <property type="project" value="UniProtKB-ARBA"/>
</dbReference>
<dbReference type="InterPro" id="IPR025654">
    <property type="entry name" value="PEX2/10"/>
</dbReference>
<evidence type="ECO:0000313" key="19">
    <source>
        <dbReference type="EMBL" id="KIL68097.1"/>
    </source>
</evidence>
<keyword evidence="10" id="KW-0862">Zinc</keyword>
<dbReference type="EMBL" id="KN818229">
    <property type="protein sequence ID" value="KIL68097.1"/>
    <property type="molecule type" value="Genomic_DNA"/>
</dbReference>
<dbReference type="GO" id="GO:0016562">
    <property type="term" value="P:protein import into peroxisome matrix, receptor recycling"/>
    <property type="evidence" value="ECO:0007669"/>
    <property type="project" value="UniProtKB-ARBA"/>
</dbReference>
<evidence type="ECO:0000256" key="5">
    <source>
        <dbReference type="ARBA" id="ARBA00022679"/>
    </source>
</evidence>
<evidence type="ECO:0000256" key="12">
    <source>
        <dbReference type="ARBA" id="ARBA00022989"/>
    </source>
</evidence>
<evidence type="ECO:0000256" key="8">
    <source>
        <dbReference type="ARBA" id="ARBA00022771"/>
    </source>
</evidence>
<dbReference type="AlphaFoldDB" id="A0A0C2X1U6"/>
<proteinExistence type="inferred from homology"/>
<evidence type="ECO:0000256" key="15">
    <source>
        <dbReference type="ARBA" id="ARBA00032511"/>
    </source>
</evidence>
<keyword evidence="9" id="KW-0833">Ubl conjugation pathway</keyword>
<gene>
    <name evidence="19" type="ORF">M378DRAFT_121197</name>
</gene>
<keyword evidence="13" id="KW-0472">Membrane</keyword>
<evidence type="ECO:0000256" key="2">
    <source>
        <dbReference type="ARBA" id="ARBA00004906"/>
    </source>
</evidence>
<dbReference type="GO" id="GO:0005778">
    <property type="term" value="C:peroxisomal membrane"/>
    <property type="evidence" value="ECO:0007669"/>
    <property type="project" value="UniProtKB-SubCell"/>
</dbReference>
<evidence type="ECO:0000256" key="11">
    <source>
        <dbReference type="ARBA" id="ARBA00022927"/>
    </source>
</evidence>
<evidence type="ECO:0000313" key="20">
    <source>
        <dbReference type="Proteomes" id="UP000054549"/>
    </source>
</evidence>
<keyword evidence="8" id="KW-0863">Zinc-finger</keyword>
<dbReference type="InterPro" id="IPR006845">
    <property type="entry name" value="Pex_N"/>
</dbReference>
<evidence type="ECO:0000256" key="1">
    <source>
        <dbReference type="ARBA" id="ARBA00004585"/>
    </source>
</evidence>
<keyword evidence="11" id="KW-0653">Protein transport</keyword>
<feature type="domain" description="Pex N-terminal" evidence="18">
    <location>
        <begin position="42"/>
        <end position="249"/>
    </location>
</feature>
<keyword evidence="12" id="KW-1133">Transmembrane helix</keyword>
<evidence type="ECO:0000256" key="17">
    <source>
        <dbReference type="ARBA" id="ARBA00034523"/>
    </source>
</evidence>
<comment type="subcellular location">
    <subcellularLocation>
        <location evidence="1">Peroxisome membrane</location>
        <topology evidence="1">Multi-pass membrane protein</topology>
    </subcellularLocation>
</comment>
<evidence type="ECO:0000256" key="9">
    <source>
        <dbReference type="ARBA" id="ARBA00022786"/>
    </source>
</evidence>
<comment type="pathway">
    <text evidence="2">Protein modification; protein ubiquitination.</text>
</comment>
<sequence length="430" mass="48736">MSFLEEAWTRAQPKLSAISRNISQSVAPRIVRVGQLDAELLDQELAQLLQEPLHKALSLIHTALKTKYEHELWLLIQLVLYKFSIWDTGASYGSKLQDLRYMITAPSKGSLSPSGLPRQTILVHGLLTILIPYIHGRIRTHALARAWPDVPSSDSRRRAWTVLTSLESTHALLALVNFVAFLWNGRYRTLADRLLGMRLVPSRTLVKRDTSYEFMNRQMVWHAFTEFLIFLLPLINARRIRRRINRLLSSTRARLNIFMSNATHKDGGPSHVSPDLTSNVASKRPKYWSLPRDQCAICVENASFNLNLSHSSSSQALLTPQWQLPSMTSDQSHSEPTQHPVNVPYIASCGDIFCYHCITERIIHASEDGDSRWECLRCGKPITSAERLSIDVEEVGSSDYDFADEELQSTDLSGSMGSYFYSESDNEIHA</sequence>
<name>A0A0C2X1U6_AMAMK</name>
<dbReference type="GO" id="GO:0008270">
    <property type="term" value="F:zinc ion binding"/>
    <property type="evidence" value="ECO:0007669"/>
    <property type="project" value="UniProtKB-KW"/>
</dbReference>
<evidence type="ECO:0000256" key="14">
    <source>
        <dbReference type="ARBA" id="ARBA00023140"/>
    </source>
</evidence>
<dbReference type="Proteomes" id="UP000054549">
    <property type="component" value="Unassembled WGS sequence"/>
</dbReference>
<evidence type="ECO:0000256" key="13">
    <source>
        <dbReference type="ARBA" id="ARBA00023136"/>
    </source>
</evidence>
<evidence type="ECO:0000256" key="10">
    <source>
        <dbReference type="ARBA" id="ARBA00022833"/>
    </source>
</evidence>
<protein>
    <recommendedName>
        <fullName evidence="17">RING-type E3 ubiquitin transferase (cysteine targeting)</fullName>
        <ecNumber evidence="17">2.3.2.36</ecNumber>
    </recommendedName>
    <alternativeName>
        <fullName evidence="15">Peroxin-2</fullName>
    </alternativeName>
</protein>
<comment type="catalytic activity">
    <reaction evidence="16">
        <text>[E2 ubiquitin-conjugating enzyme]-S-ubiquitinyl-L-cysteine + [acceptor protein]-L-cysteine = [E2 ubiquitin-conjugating enzyme]-L-cysteine + [acceptor protein]-S-ubiquitinyl-L-cysteine.</text>
        <dbReference type="EC" id="2.3.2.36"/>
    </reaction>
</comment>
<evidence type="ECO:0000259" key="18">
    <source>
        <dbReference type="Pfam" id="PF04757"/>
    </source>
</evidence>
<dbReference type="InParanoid" id="A0A0C2X1U6"/>
<accession>A0A0C2X1U6</accession>
<evidence type="ECO:0000256" key="16">
    <source>
        <dbReference type="ARBA" id="ARBA00034438"/>
    </source>
</evidence>
<evidence type="ECO:0000256" key="7">
    <source>
        <dbReference type="ARBA" id="ARBA00022723"/>
    </source>
</evidence>
<dbReference type="GO" id="GO:0061630">
    <property type="term" value="F:ubiquitin protein ligase activity"/>
    <property type="evidence" value="ECO:0007669"/>
    <property type="project" value="UniProtKB-EC"/>
</dbReference>
<keyword evidence="4" id="KW-0813">Transport</keyword>
<reference evidence="19 20" key="1">
    <citation type="submission" date="2014-04" db="EMBL/GenBank/DDBJ databases">
        <title>Evolutionary Origins and Diversification of the Mycorrhizal Mutualists.</title>
        <authorList>
            <consortium name="DOE Joint Genome Institute"/>
            <consortium name="Mycorrhizal Genomics Consortium"/>
            <person name="Kohler A."/>
            <person name="Kuo A."/>
            <person name="Nagy L.G."/>
            <person name="Floudas D."/>
            <person name="Copeland A."/>
            <person name="Barry K.W."/>
            <person name="Cichocki N."/>
            <person name="Veneault-Fourrey C."/>
            <person name="LaButti K."/>
            <person name="Lindquist E.A."/>
            <person name="Lipzen A."/>
            <person name="Lundell T."/>
            <person name="Morin E."/>
            <person name="Murat C."/>
            <person name="Riley R."/>
            <person name="Ohm R."/>
            <person name="Sun H."/>
            <person name="Tunlid A."/>
            <person name="Henrissat B."/>
            <person name="Grigoriev I.V."/>
            <person name="Hibbett D.S."/>
            <person name="Martin F."/>
        </authorList>
    </citation>
    <scope>NUCLEOTIDE SEQUENCE [LARGE SCALE GENOMIC DNA]</scope>
    <source>
        <strain evidence="19 20">Koide BX008</strain>
    </source>
</reference>
<keyword evidence="20" id="KW-1185">Reference proteome</keyword>
<organism evidence="19 20">
    <name type="scientific">Amanita muscaria (strain Koide BX008)</name>
    <dbReference type="NCBI Taxonomy" id="946122"/>
    <lineage>
        <taxon>Eukaryota</taxon>
        <taxon>Fungi</taxon>
        <taxon>Dikarya</taxon>
        <taxon>Basidiomycota</taxon>
        <taxon>Agaricomycotina</taxon>
        <taxon>Agaricomycetes</taxon>
        <taxon>Agaricomycetidae</taxon>
        <taxon>Agaricales</taxon>
        <taxon>Pluteineae</taxon>
        <taxon>Amanitaceae</taxon>
        <taxon>Amanita</taxon>
    </lineage>
</organism>